<dbReference type="InterPro" id="IPR016169">
    <property type="entry name" value="FAD-bd_PCMH_sub2"/>
</dbReference>
<dbReference type="PANTHER" id="PTHR42659">
    <property type="entry name" value="XANTHINE DEHYDROGENASE SUBUNIT C-RELATED"/>
    <property type="match status" value="1"/>
</dbReference>
<dbReference type="Pfam" id="PF00941">
    <property type="entry name" value="FAD_binding_5"/>
    <property type="match status" value="1"/>
</dbReference>
<sequence>MNYHSPASFAEASALAENADGVTRFLAGGTDVLVQLRADIVTPDTLIDIKKIDGVSDITQNDDGSWTLGVAVTGAEMTEHASLSRDWPGVVEAMDLVGSTQVQGRATLTGNLCNGSPAADSVPAMVAAGVTVTVTGADGSREVAVGDIPTGPGRTSLAKGELVSAVNIPARGDNAGDAYLRFIPRTEMDIAVVGVAVSLRLDGDTVTEARVSLGAVAPTVLLVQECADAIIGSTLDDAALDALAAAASAACNPITDKRGTVEFRTDVAGVLAKRAAKIAYARAKGETVKGDHA</sequence>
<dbReference type="InterPro" id="IPR002346">
    <property type="entry name" value="Mopterin_DH_FAD-bd"/>
</dbReference>
<dbReference type="SMART" id="SM01092">
    <property type="entry name" value="CO_deh_flav_C"/>
    <property type="match status" value="1"/>
</dbReference>
<dbReference type="PANTHER" id="PTHR42659:SF2">
    <property type="entry name" value="XANTHINE DEHYDROGENASE SUBUNIT C-RELATED"/>
    <property type="match status" value="1"/>
</dbReference>
<dbReference type="Gene3D" id="3.30.390.50">
    <property type="entry name" value="CO dehydrogenase flavoprotein, C-terminal domain"/>
    <property type="match status" value="1"/>
</dbReference>
<dbReference type="InterPro" id="IPR036683">
    <property type="entry name" value="CO_DH_flav_C_dom_sf"/>
</dbReference>
<dbReference type="OrthoDB" id="9814706at2"/>
<dbReference type="AlphaFoldDB" id="A0A2R8C6K8"/>
<evidence type="ECO:0000256" key="3">
    <source>
        <dbReference type="ARBA" id="ARBA00023002"/>
    </source>
</evidence>
<dbReference type="Pfam" id="PF03450">
    <property type="entry name" value="CO_deh_flav_C"/>
    <property type="match status" value="1"/>
</dbReference>
<dbReference type="InterPro" id="IPR005107">
    <property type="entry name" value="CO_DH_flav_C"/>
</dbReference>
<evidence type="ECO:0000256" key="1">
    <source>
        <dbReference type="ARBA" id="ARBA00022630"/>
    </source>
</evidence>
<keyword evidence="3 5" id="KW-0560">Oxidoreductase</keyword>
<keyword evidence="2" id="KW-0274">FAD</keyword>
<evidence type="ECO:0000313" key="6">
    <source>
        <dbReference type="Proteomes" id="UP000244898"/>
    </source>
</evidence>
<reference evidence="6" key="1">
    <citation type="submission" date="2018-03" db="EMBL/GenBank/DDBJ databases">
        <authorList>
            <person name="Rodrigo-Torres L."/>
            <person name="Arahal R. D."/>
            <person name="Lucena T."/>
        </authorList>
    </citation>
    <scope>NUCLEOTIDE SEQUENCE [LARGE SCALE GENOMIC DNA]</scope>
    <source>
        <strain evidence="6">CECT 7615</strain>
    </source>
</reference>
<keyword evidence="1" id="KW-0285">Flavoprotein</keyword>
<dbReference type="InterPro" id="IPR016167">
    <property type="entry name" value="FAD-bd_PCMH_sub1"/>
</dbReference>
<name>A0A2R8C6K8_9RHOB</name>
<dbReference type="Proteomes" id="UP000244898">
    <property type="component" value="Unassembled WGS sequence"/>
</dbReference>
<keyword evidence="6" id="KW-1185">Reference proteome</keyword>
<evidence type="ECO:0000256" key="2">
    <source>
        <dbReference type="ARBA" id="ARBA00022827"/>
    </source>
</evidence>
<dbReference type="Gene3D" id="3.30.43.10">
    <property type="entry name" value="Uridine Diphospho-n-acetylenolpyruvylglucosamine Reductase, domain 2"/>
    <property type="match status" value="1"/>
</dbReference>
<gene>
    <name evidence="5" type="primary">coxM_2</name>
    <name evidence="5" type="ORF">TRM7615_01564</name>
</gene>
<dbReference type="RefSeq" id="WP_108786322.1">
    <property type="nucleotide sequence ID" value="NZ_ONZG01000003.1"/>
</dbReference>
<evidence type="ECO:0000313" key="5">
    <source>
        <dbReference type="EMBL" id="SPJ28069.1"/>
    </source>
</evidence>
<dbReference type="EC" id="1.2.5.3" evidence="5"/>
<organism evidence="5 6">
    <name type="scientific">Falsiruegeria mediterranea M17</name>
    <dbReference type="NCBI Taxonomy" id="1200281"/>
    <lineage>
        <taxon>Bacteria</taxon>
        <taxon>Pseudomonadati</taxon>
        <taxon>Pseudomonadota</taxon>
        <taxon>Alphaproteobacteria</taxon>
        <taxon>Rhodobacterales</taxon>
        <taxon>Roseobacteraceae</taxon>
        <taxon>Falsiruegeria</taxon>
    </lineage>
</organism>
<accession>A0A2R8C6K8</accession>
<dbReference type="InterPro" id="IPR036318">
    <property type="entry name" value="FAD-bd_PCMH-like_sf"/>
</dbReference>
<dbReference type="SUPFAM" id="SSF55447">
    <property type="entry name" value="CO dehydrogenase flavoprotein C-terminal domain-like"/>
    <property type="match status" value="1"/>
</dbReference>
<proteinExistence type="predicted"/>
<dbReference type="PROSITE" id="PS51387">
    <property type="entry name" value="FAD_PCMH"/>
    <property type="match status" value="1"/>
</dbReference>
<dbReference type="EMBL" id="ONZG01000003">
    <property type="protein sequence ID" value="SPJ28069.1"/>
    <property type="molecule type" value="Genomic_DNA"/>
</dbReference>
<feature type="domain" description="FAD-binding PCMH-type" evidence="4">
    <location>
        <begin position="1"/>
        <end position="173"/>
    </location>
</feature>
<dbReference type="GO" id="GO:0071949">
    <property type="term" value="F:FAD binding"/>
    <property type="evidence" value="ECO:0007669"/>
    <property type="project" value="InterPro"/>
</dbReference>
<dbReference type="SUPFAM" id="SSF56176">
    <property type="entry name" value="FAD-binding/transporter-associated domain-like"/>
    <property type="match status" value="1"/>
</dbReference>
<dbReference type="Gene3D" id="3.30.465.10">
    <property type="match status" value="1"/>
</dbReference>
<dbReference type="InterPro" id="IPR016166">
    <property type="entry name" value="FAD-bd_PCMH"/>
</dbReference>
<evidence type="ECO:0000259" key="4">
    <source>
        <dbReference type="PROSITE" id="PS51387"/>
    </source>
</evidence>
<dbReference type="InterPro" id="IPR051312">
    <property type="entry name" value="Diverse_Substr_Oxidored"/>
</dbReference>
<protein>
    <submittedName>
        <fullName evidence="5">Carbon monoxide dehydrogenase medium chain</fullName>
        <ecNumber evidence="5">1.2.5.3</ecNumber>
    </submittedName>
</protein>
<dbReference type="GO" id="GO:0008805">
    <property type="term" value="F:carbon-monoxide oxygenase activity"/>
    <property type="evidence" value="ECO:0007669"/>
    <property type="project" value="UniProtKB-EC"/>
</dbReference>